<gene>
    <name evidence="1" type="ORF">Cgig2_025293</name>
</gene>
<reference evidence="1" key="1">
    <citation type="submission" date="2022-04" db="EMBL/GenBank/DDBJ databases">
        <title>Carnegiea gigantea Genome sequencing and assembly v2.</title>
        <authorList>
            <person name="Copetti D."/>
            <person name="Sanderson M.J."/>
            <person name="Burquez A."/>
            <person name="Wojciechowski M.F."/>
        </authorList>
    </citation>
    <scope>NUCLEOTIDE SEQUENCE</scope>
    <source>
        <strain evidence="1">SGP5-SGP5p</strain>
        <tissue evidence="1">Aerial part</tissue>
    </source>
</reference>
<sequence length="344" mass="37930">MTNTLRKILKDQKAGRGEKEIVRKKLQLRLPVTKLALPPLRALHGLNCLSHKLRDGPRPLVLTYVKLEVTGRLSLVSRRLPKRSGTSPQPDSRRTKRKSYFQCFTFDFFSMAIMKLGLLLKQYHPKSPDLFNYRMKRKLETELKRRAINGNAFCGRLIHCGIHLGDHEGIPDRAPGNFDPSATISATNPSGAWPFLLSTDLPGADGPSGDEVLIDAPSEDELLDELSEEELDEAAPEVELELVEATSAFGLDEDGAEQGLPCVPSTSSSSGDLMRGGYITFTSGLRTLRVEEYSQLDYEGGHRIENFFGFPTFILSGNAGHHPAIDKGREASELGVPAVYLGAD</sequence>
<accession>A0A9Q1KBW6</accession>
<evidence type="ECO:0000313" key="2">
    <source>
        <dbReference type="Proteomes" id="UP001153076"/>
    </source>
</evidence>
<comment type="caution">
    <text evidence="1">The sequence shown here is derived from an EMBL/GenBank/DDBJ whole genome shotgun (WGS) entry which is preliminary data.</text>
</comment>
<protein>
    <submittedName>
        <fullName evidence="1">Uncharacterized protein</fullName>
    </submittedName>
</protein>
<dbReference type="Proteomes" id="UP001153076">
    <property type="component" value="Unassembled WGS sequence"/>
</dbReference>
<proteinExistence type="predicted"/>
<keyword evidence="2" id="KW-1185">Reference proteome</keyword>
<dbReference type="EMBL" id="JAKOGI010000199">
    <property type="protein sequence ID" value="KAJ8440094.1"/>
    <property type="molecule type" value="Genomic_DNA"/>
</dbReference>
<organism evidence="1 2">
    <name type="scientific">Carnegiea gigantea</name>
    <dbReference type="NCBI Taxonomy" id="171969"/>
    <lineage>
        <taxon>Eukaryota</taxon>
        <taxon>Viridiplantae</taxon>
        <taxon>Streptophyta</taxon>
        <taxon>Embryophyta</taxon>
        <taxon>Tracheophyta</taxon>
        <taxon>Spermatophyta</taxon>
        <taxon>Magnoliopsida</taxon>
        <taxon>eudicotyledons</taxon>
        <taxon>Gunneridae</taxon>
        <taxon>Pentapetalae</taxon>
        <taxon>Caryophyllales</taxon>
        <taxon>Cactineae</taxon>
        <taxon>Cactaceae</taxon>
        <taxon>Cactoideae</taxon>
        <taxon>Echinocereeae</taxon>
        <taxon>Carnegiea</taxon>
    </lineage>
</organism>
<evidence type="ECO:0000313" key="1">
    <source>
        <dbReference type="EMBL" id="KAJ8440094.1"/>
    </source>
</evidence>
<dbReference type="AlphaFoldDB" id="A0A9Q1KBW6"/>
<name>A0A9Q1KBW6_9CARY</name>